<proteinExistence type="predicted"/>
<evidence type="ECO:0008006" key="3">
    <source>
        <dbReference type="Google" id="ProtNLM"/>
    </source>
</evidence>
<dbReference type="EMBL" id="CP022356">
    <property type="protein sequence ID" value="ASK79075.1"/>
    <property type="molecule type" value="Genomic_DNA"/>
</dbReference>
<dbReference type="KEGG" id="pmai:CF386_08375"/>
<evidence type="ECO:0000313" key="2">
    <source>
        <dbReference type="Proteomes" id="UP000242175"/>
    </source>
</evidence>
<keyword evidence="2" id="KW-1185">Reference proteome</keyword>
<evidence type="ECO:0000313" key="1">
    <source>
        <dbReference type="EMBL" id="ASK79075.1"/>
    </source>
</evidence>
<dbReference type="Proteomes" id="UP000242175">
    <property type="component" value="Chromosome small"/>
</dbReference>
<sequence>MKKNIFMTIGCLIILTTSWISCAKNWKEPRILAQEYNDDINYSSSKQFVKKWKDHRFTLCRYGRCSTQVGKKAILQNQR</sequence>
<reference evidence="1 2" key="1">
    <citation type="journal article" date="2016" name="Int. J. Syst. Evol. Microbiol.">
        <title>Paraphotobacterium marinum gen. nov., sp. nov., a member of the family Vibrionaceae, isolated from surface seawater.</title>
        <authorList>
            <person name="Huang Z."/>
            <person name="Dong C."/>
            <person name="Shao Z."/>
        </authorList>
    </citation>
    <scope>NUCLEOTIDE SEQUENCE [LARGE SCALE GENOMIC DNA]</scope>
    <source>
        <strain evidence="1 2">NSCS20N07D</strain>
    </source>
</reference>
<dbReference type="AlphaFoldDB" id="A0A220VFD5"/>
<dbReference type="PROSITE" id="PS51257">
    <property type="entry name" value="PROKAR_LIPOPROTEIN"/>
    <property type="match status" value="1"/>
</dbReference>
<accession>A0A220VFD5</accession>
<name>A0A220VFD5_9GAMM</name>
<dbReference type="RefSeq" id="WP_089073983.1">
    <property type="nucleotide sequence ID" value="NZ_CBCSAM010000002.1"/>
</dbReference>
<gene>
    <name evidence="1" type="ORF">CF386_08375</name>
</gene>
<protein>
    <recommendedName>
        <fullName evidence="3">Lipoprotein</fullName>
    </recommendedName>
</protein>
<organism evidence="1 2">
    <name type="scientific">Paraphotobacterium marinum</name>
    <dbReference type="NCBI Taxonomy" id="1755811"/>
    <lineage>
        <taxon>Bacteria</taxon>
        <taxon>Pseudomonadati</taxon>
        <taxon>Pseudomonadota</taxon>
        <taxon>Gammaproteobacteria</taxon>
        <taxon>Vibrionales</taxon>
        <taxon>Vibrionaceae</taxon>
        <taxon>Paraphotobacterium</taxon>
    </lineage>
</organism>